<protein>
    <submittedName>
        <fullName evidence="1">Uncharacterized protein</fullName>
    </submittedName>
</protein>
<dbReference type="Proteomes" id="UP000034607">
    <property type="component" value="Unassembled WGS sequence"/>
</dbReference>
<dbReference type="EMBL" id="LCNM01000026">
    <property type="protein sequence ID" value="KKU55094.1"/>
    <property type="molecule type" value="Genomic_DNA"/>
</dbReference>
<dbReference type="AlphaFoldDB" id="A0A0G1RCT9"/>
<sequence>MNETCAECIWFQTAASPIQEVMQRQREQNIRAAWMRLLRAISGYVYVQDKVVEEIHPSQTAVYGIRGCESNFLGLEPSATFSDVSCIHPNIFNAK</sequence>
<proteinExistence type="predicted"/>
<name>A0A0G1RCT9_9BACT</name>
<accession>A0A0G1RCT9</accession>
<organism evidence="1 2">
    <name type="scientific">Candidatus Amesbacteria bacterium GW2011_GWA2_47_11</name>
    <dbReference type="NCBI Taxonomy" id="1618357"/>
    <lineage>
        <taxon>Bacteria</taxon>
        <taxon>Candidatus Amesiibacteriota</taxon>
    </lineage>
</organism>
<evidence type="ECO:0000313" key="2">
    <source>
        <dbReference type="Proteomes" id="UP000034607"/>
    </source>
</evidence>
<evidence type="ECO:0000313" key="1">
    <source>
        <dbReference type="EMBL" id="KKU55094.1"/>
    </source>
</evidence>
<comment type="caution">
    <text evidence="1">The sequence shown here is derived from an EMBL/GenBank/DDBJ whole genome shotgun (WGS) entry which is preliminary data.</text>
</comment>
<gene>
    <name evidence="1" type="ORF">UX78_C0026G0004</name>
</gene>
<reference evidence="1 2" key="1">
    <citation type="journal article" date="2015" name="Nature">
        <title>rRNA introns, odd ribosomes, and small enigmatic genomes across a large radiation of phyla.</title>
        <authorList>
            <person name="Brown C.T."/>
            <person name="Hug L.A."/>
            <person name="Thomas B.C."/>
            <person name="Sharon I."/>
            <person name="Castelle C.J."/>
            <person name="Singh A."/>
            <person name="Wilkins M.J."/>
            <person name="Williams K.H."/>
            <person name="Banfield J.F."/>
        </authorList>
    </citation>
    <scope>NUCLEOTIDE SEQUENCE [LARGE SCALE GENOMIC DNA]</scope>
</reference>